<dbReference type="STRING" id="394958.BGI42_08385"/>
<name>A0A1D7XK93_9CLOT</name>
<protein>
    <submittedName>
        <fullName evidence="2">Replisome organizer</fullName>
    </submittedName>
</protein>
<evidence type="ECO:0000259" key="1">
    <source>
        <dbReference type="Pfam" id="PF09681"/>
    </source>
</evidence>
<dbReference type="InterPro" id="IPR010056">
    <property type="entry name" value="Phage_rep_org__N"/>
</dbReference>
<reference evidence="3" key="1">
    <citation type="submission" date="2016-09" db="EMBL/GenBank/DDBJ databases">
        <title>Genomics of Clostridium taeniosporum, an organism which forms endospores with ribbon-like appendages.</title>
        <authorList>
            <person name="Walker J.R."/>
        </authorList>
    </citation>
    <scope>NUCLEOTIDE SEQUENCE [LARGE SCALE GENOMIC DNA]</scope>
    <source>
        <strain evidence="3">1/k</strain>
    </source>
</reference>
<evidence type="ECO:0000313" key="2">
    <source>
        <dbReference type="EMBL" id="AOR23742.1"/>
    </source>
</evidence>
<dbReference type="KEGG" id="ctae:BGI42_08385"/>
<organism evidence="2 3">
    <name type="scientific">Clostridium taeniosporum</name>
    <dbReference type="NCBI Taxonomy" id="394958"/>
    <lineage>
        <taxon>Bacteria</taxon>
        <taxon>Bacillati</taxon>
        <taxon>Bacillota</taxon>
        <taxon>Clostridia</taxon>
        <taxon>Eubacteriales</taxon>
        <taxon>Clostridiaceae</taxon>
        <taxon>Clostridium</taxon>
    </lineage>
</organism>
<dbReference type="EMBL" id="CP017253">
    <property type="protein sequence ID" value="AOR23742.1"/>
    <property type="molecule type" value="Genomic_DNA"/>
</dbReference>
<sequence length="347" mass="40946">MRERKFVKIRVDMYSDTKFKIIDTMEERDIIHYIWTRLLTLAGKVNLAGELYMSKSIPYKAETLAIEFNRSTEKVKMALDVFKNLEMIELTKDNVYKVKNFTKHQNIKVKEEIKKVEKSDDKENLKDNTGFKNNELNNICEKTEISNNLKTQKGKSQGNTNIENISEQKYNDSIYYDICNKNKENEPKYQDYKARELKNISEKQLYNNNDDLVNKKFNIESYTETSDICKNNIEKNFKEHNKVNVNNKIEANADNDDSIINIKDKESKNRTLSNQNSIVDEKFRYINSNINLLNIKAKNKKKCKKPKKKCEDIEELFFEEDEEDIVVPIECSDEPNIQGKLVRSFNF</sequence>
<dbReference type="RefSeq" id="WP_069679891.1">
    <property type="nucleotide sequence ID" value="NZ_CP017253.2"/>
</dbReference>
<dbReference type="Pfam" id="PF09681">
    <property type="entry name" value="Phage_rep_org_N"/>
    <property type="match status" value="1"/>
</dbReference>
<accession>A0A1D7XK93</accession>
<feature type="domain" description="Phage replisome organiser N-terminal" evidence="1">
    <location>
        <begin position="6"/>
        <end position="120"/>
    </location>
</feature>
<dbReference type="AlphaFoldDB" id="A0A1D7XK93"/>
<evidence type="ECO:0000313" key="3">
    <source>
        <dbReference type="Proteomes" id="UP000094652"/>
    </source>
</evidence>
<dbReference type="NCBIfam" id="TIGR01714">
    <property type="entry name" value="phage_rep_org_N"/>
    <property type="match status" value="1"/>
</dbReference>
<dbReference type="Proteomes" id="UP000094652">
    <property type="component" value="Chromosome"/>
</dbReference>
<dbReference type="OrthoDB" id="3199595at2"/>
<keyword evidence="3" id="KW-1185">Reference proteome</keyword>
<proteinExistence type="predicted"/>
<gene>
    <name evidence="2" type="ORF">BGI42_08385</name>
</gene>